<evidence type="ECO:0000256" key="3">
    <source>
        <dbReference type="ARBA" id="ARBA00022490"/>
    </source>
</evidence>
<evidence type="ECO:0000313" key="14">
    <source>
        <dbReference type="RefSeq" id="XP_026539116.1"/>
    </source>
</evidence>
<feature type="domain" description="C-CAP/cofactor C-like" evidence="12">
    <location>
        <begin position="176"/>
        <end position="319"/>
    </location>
</feature>
<reference evidence="14" key="1">
    <citation type="submission" date="2025-08" db="UniProtKB">
        <authorList>
            <consortium name="RefSeq"/>
        </authorList>
    </citation>
    <scope>IDENTIFICATION</scope>
</reference>
<evidence type="ECO:0000256" key="9">
    <source>
        <dbReference type="ARBA" id="ARBA00067872"/>
    </source>
</evidence>
<feature type="compositionally biased region" description="Pro residues" evidence="11">
    <location>
        <begin position="147"/>
        <end position="157"/>
    </location>
</feature>
<dbReference type="GO" id="GO:0007021">
    <property type="term" value="P:tubulin complex assembly"/>
    <property type="evidence" value="ECO:0007669"/>
    <property type="project" value="TreeGrafter"/>
</dbReference>
<dbReference type="GO" id="GO:0005783">
    <property type="term" value="C:endoplasmic reticulum"/>
    <property type="evidence" value="ECO:0007669"/>
    <property type="project" value="Ensembl"/>
</dbReference>
<protein>
    <recommendedName>
        <fullName evidence="9">Tubulin-specific chaperone C</fullName>
    </recommendedName>
    <alternativeName>
        <fullName evidence="10">Tubulin-folding cofactor C</fullName>
    </alternativeName>
</protein>
<dbReference type="Gene3D" id="1.20.58.1250">
    <property type="entry name" value="Tubulin Binding Cofactor C, N-terminal domain"/>
    <property type="match status" value="1"/>
</dbReference>
<evidence type="ECO:0000256" key="1">
    <source>
        <dbReference type="ARBA" id="ARBA00004496"/>
    </source>
</evidence>
<evidence type="ECO:0000259" key="12">
    <source>
        <dbReference type="PROSITE" id="PS51329"/>
    </source>
</evidence>
<dbReference type="InterPro" id="IPR006599">
    <property type="entry name" value="CARP_motif"/>
</dbReference>
<evidence type="ECO:0000256" key="7">
    <source>
        <dbReference type="ARBA" id="ARBA00026055"/>
    </source>
</evidence>
<dbReference type="GeneID" id="113422402"/>
<comment type="function">
    <text evidence="8">Tubulin-folding protein; involved in the final step of the tubulin folding pathway.</text>
</comment>
<proteinExistence type="inferred from homology"/>
<evidence type="ECO:0000256" key="6">
    <source>
        <dbReference type="ARBA" id="ARBA00023186"/>
    </source>
</evidence>
<dbReference type="PANTHER" id="PTHR15139:SF0">
    <property type="entry name" value="TUBULIN-SPECIFIC CHAPERONE C"/>
    <property type="match status" value="1"/>
</dbReference>
<dbReference type="KEGG" id="nss:113422402"/>
<dbReference type="GO" id="GO:0005829">
    <property type="term" value="C:cytosol"/>
    <property type="evidence" value="ECO:0007669"/>
    <property type="project" value="Ensembl"/>
</dbReference>
<dbReference type="PROSITE" id="PS51329">
    <property type="entry name" value="C_CAP_COFACTOR_C"/>
    <property type="match status" value="1"/>
</dbReference>
<keyword evidence="4" id="KW-0597">Phosphoprotein</keyword>
<sequence length="356" mass="39551">MEAFSEGAAPVEGLSALVPDRLHQREAERREEAEKRRRERDAQSVLEEQSDFFTASFAREREAIEALLRSEPAQGAEAAAEAVSEAARRLQDLQRLLTDSVRFLAPYEVRQAQAALSKLQGALSERRLQLKPKKRFAFSKTLKKDPPSAPSKPPAQHPPRESSAKDQKEAATSASPAPSCGFSQTEGRALELGPTELLQQDVVLFQLRRCRVLLRGNPNTLLVRDCHDCTVLCGPVSTSARVDGCSGCLLALACQQLRTHRTTETSFYVQVTSRAMLEDCSAVRFAPCSWDYAGRDADFKTAGLDRSKNNWDQVDDFNWLAKDQASPNWCVIPEKERITDWNGVNGLAFVEDSQNS</sequence>
<dbReference type="Pfam" id="PF07986">
    <property type="entry name" value="TBCC"/>
    <property type="match status" value="1"/>
</dbReference>
<dbReference type="GO" id="GO:0015631">
    <property type="term" value="F:tubulin binding"/>
    <property type="evidence" value="ECO:0007669"/>
    <property type="project" value="InterPro"/>
</dbReference>
<feature type="compositionally biased region" description="Basic and acidic residues" evidence="11">
    <location>
        <begin position="20"/>
        <end position="42"/>
    </location>
</feature>
<comment type="subcellular location">
    <subcellularLocation>
        <location evidence="1">Cytoplasm</location>
    </subcellularLocation>
</comment>
<evidence type="ECO:0000256" key="11">
    <source>
        <dbReference type="SAM" id="MobiDB-lite"/>
    </source>
</evidence>
<keyword evidence="3" id="KW-0963">Cytoplasm</keyword>
<feature type="region of interest" description="Disordered" evidence="11">
    <location>
        <begin position="1"/>
        <end position="44"/>
    </location>
</feature>
<dbReference type="SMART" id="SM00673">
    <property type="entry name" value="CARP"/>
    <property type="match status" value="2"/>
</dbReference>
<dbReference type="InterPro" id="IPR027684">
    <property type="entry name" value="TBCC"/>
</dbReference>
<gene>
    <name evidence="14" type="primary">TBCC</name>
</gene>
<dbReference type="Proteomes" id="UP000504612">
    <property type="component" value="Unplaced"/>
</dbReference>
<dbReference type="FunFam" id="1.20.58.1250:FF:000001">
    <property type="entry name" value="Tubulin-specific chaperone C"/>
    <property type="match status" value="1"/>
</dbReference>
<feature type="compositionally biased region" description="Polar residues" evidence="11">
    <location>
        <begin position="170"/>
        <end position="182"/>
    </location>
</feature>
<dbReference type="InterPro" id="IPR038397">
    <property type="entry name" value="TBCC_N_sf"/>
</dbReference>
<keyword evidence="6" id="KW-0143">Chaperone</keyword>
<keyword evidence="5" id="KW-0007">Acetylation</keyword>
<dbReference type="PANTHER" id="PTHR15139">
    <property type="entry name" value="TUBULIN FOLDING COFACTOR C"/>
    <property type="match status" value="1"/>
</dbReference>
<dbReference type="GO" id="GO:0003924">
    <property type="term" value="F:GTPase activity"/>
    <property type="evidence" value="ECO:0007669"/>
    <property type="project" value="Ensembl"/>
</dbReference>
<feature type="compositionally biased region" description="Basic and acidic residues" evidence="11">
    <location>
        <begin position="158"/>
        <end position="169"/>
    </location>
</feature>
<name>A0A6J1V776_9SAUR</name>
<evidence type="ECO:0000256" key="4">
    <source>
        <dbReference type="ARBA" id="ARBA00022553"/>
    </source>
</evidence>
<dbReference type="AlphaFoldDB" id="A0A6J1V776"/>
<evidence type="ECO:0000256" key="2">
    <source>
        <dbReference type="ARBA" id="ARBA00008848"/>
    </source>
</evidence>
<dbReference type="InterPro" id="IPR017901">
    <property type="entry name" value="C-CAP_CF_C-like"/>
</dbReference>
<evidence type="ECO:0000313" key="13">
    <source>
        <dbReference type="Proteomes" id="UP000504612"/>
    </source>
</evidence>
<dbReference type="RefSeq" id="XP_026539116.1">
    <property type="nucleotide sequence ID" value="XM_026683331.1"/>
</dbReference>
<dbReference type="InterPro" id="IPR012945">
    <property type="entry name" value="Tubulin-bd_cofactor_C_dom"/>
</dbReference>
<comment type="similarity">
    <text evidence="2">Belongs to the TBCC family.</text>
</comment>
<dbReference type="InterPro" id="IPR016098">
    <property type="entry name" value="CAP/MinC_C"/>
</dbReference>
<dbReference type="Pfam" id="PF16752">
    <property type="entry name" value="TBCC_N"/>
    <property type="match status" value="1"/>
</dbReference>
<dbReference type="GO" id="GO:0007023">
    <property type="term" value="P:post-chaperonin tubulin folding pathway"/>
    <property type="evidence" value="ECO:0007669"/>
    <property type="project" value="Ensembl"/>
</dbReference>
<keyword evidence="13" id="KW-1185">Reference proteome</keyword>
<dbReference type="CTD" id="6903"/>
<dbReference type="FunFam" id="2.160.20.70:FF:000007">
    <property type="entry name" value="tubulin-specific chaperone C"/>
    <property type="match status" value="1"/>
</dbReference>
<comment type="subunit">
    <text evidence="7">Supercomplex made of cofactors A to E. Cofactors A and D function by capturing and stabilizing tubulin in a quasi-native conformation. Cofactor E binds to the cofactor D-tubulin complex; interaction with cofactor C then causes the release of tubulin polypeptides that are committed to the native state.</text>
</comment>
<evidence type="ECO:0000256" key="8">
    <source>
        <dbReference type="ARBA" id="ARBA00058607"/>
    </source>
</evidence>
<organism evidence="13 14">
    <name type="scientific">Notechis scutatus</name>
    <name type="common">mainland tiger snake</name>
    <dbReference type="NCBI Taxonomy" id="8663"/>
    <lineage>
        <taxon>Eukaryota</taxon>
        <taxon>Metazoa</taxon>
        <taxon>Chordata</taxon>
        <taxon>Craniata</taxon>
        <taxon>Vertebrata</taxon>
        <taxon>Euteleostomi</taxon>
        <taxon>Lepidosauria</taxon>
        <taxon>Squamata</taxon>
        <taxon>Bifurcata</taxon>
        <taxon>Unidentata</taxon>
        <taxon>Episquamata</taxon>
        <taxon>Toxicofera</taxon>
        <taxon>Serpentes</taxon>
        <taxon>Colubroidea</taxon>
        <taxon>Elapidae</taxon>
        <taxon>Hydrophiinae</taxon>
        <taxon>Notechis</taxon>
    </lineage>
</organism>
<dbReference type="GO" id="GO:0032391">
    <property type="term" value="C:photoreceptor connecting cilium"/>
    <property type="evidence" value="ECO:0007669"/>
    <property type="project" value="Ensembl"/>
</dbReference>
<evidence type="ECO:0000256" key="5">
    <source>
        <dbReference type="ARBA" id="ARBA00022990"/>
    </source>
</evidence>
<dbReference type="InterPro" id="IPR031925">
    <property type="entry name" value="TBCC_N"/>
</dbReference>
<accession>A0A6J1V776</accession>
<evidence type="ECO:0000256" key="10">
    <source>
        <dbReference type="ARBA" id="ARBA00079876"/>
    </source>
</evidence>
<feature type="region of interest" description="Disordered" evidence="11">
    <location>
        <begin position="136"/>
        <end position="182"/>
    </location>
</feature>
<dbReference type="Gene3D" id="2.160.20.70">
    <property type="match status" value="1"/>
</dbReference>